<gene>
    <name evidence="1" type="ORF">UT75_C0004G0015</name>
</gene>
<dbReference type="PANTHER" id="PTHR11669:SF8">
    <property type="entry name" value="DNA POLYMERASE III SUBUNIT DELTA"/>
    <property type="match status" value="1"/>
</dbReference>
<accession>A0A0G0QK70</accession>
<dbReference type="InterPro" id="IPR050238">
    <property type="entry name" value="DNA_Rep/Repair_Clamp_Loader"/>
</dbReference>
<dbReference type="Gene3D" id="3.40.50.300">
    <property type="entry name" value="P-loop containing nucleotide triphosphate hydrolases"/>
    <property type="match status" value="1"/>
</dbReference>
<dbReference type="EMBL" id="LBXZ01000004">
    <property type="protein sequence ID" value="KKR40804.1"/>
    <property type="molecule type" value="Genomic_DNA"/>
</dbReference>
<reference evidence="1 2" key="1">
    <citation type="journal article" date="2015" name="Nature">
        <title>rRNA introns, odd ribosomes, and small enigmatic genomes across a large radiation of phyla.</title>
        <authorList>
            <person name="Brown C.T."/>
            <person name="Hug L.A."/>
            <person name="Thomas B.C."/>
            <person name="Sharon I."/>
            <person name="Castelle C.J."/>
            <person name="Singh A."/>
            <person name="Wilkins M.J."/>
            <person name="Williams K.H."/>
            <person name="Banfield J.F."/>
        </authorList>
    </citation>
    <scope>NUCLEOTIDE SEQUENCE [LARGE SCALE GENOMIC DNA]</scope>
</reference>
<name>A0A0G0QK70_9BACT</name>
<dbReference type="SUPFAM" id="SSF52540">
    <property type="entry name" value="P-loop containing nucleoside triphosphate hydrolases"/>
    <property type="match status" value="1"/>
</dbReference>
<sequence>MIAKAALFLFNEIMKWATIGFSKNKKYFESMIKDGSMNHAYLFWGQEMIGKRTFALEVYKLANNRADISDADPDLKILSPKIIDGETKIYIDDSRDMRKFMTLKPYHGPYKFIIINDADRLTTDAANAILKILEEPNKFSILLLISSRPQAMLSTIRSRCESVKFVSIADKMIGDYLNERGINGQDADFIMRVANGRLGWAINCVDDEKIKGVKRSIDSLNEAINMSVADKINFVKKFYEAGDYLQRIDEWMNYLSHGAKTALCVRILSGLSRLYPIISEPQFNHRLALETFFINVEND</sequence>
<evidence type="ECO:0000313" key="2">
    <source>
        <dbReference type="Proteomes" id="UP000034072"/>
    </source>
</evidence>
<dbReference type="Proteomes" id="UP000034072">
    <property type="component" value="Unassembled WGS sequence"/>
</dbReference>
<dbReference type="Pfam" id="PF13177">
    <property type="entry name" value="DNA_pol3_delta2"/>
    <property type="match status" value="1"/>
</dbReference>
<proteinExistence type="predicted"/>
<protein>
    <recommendedName>
        <fullName evidence="3">Polymerase III, delta prime subunit protein</fullName>
    </recommendedName>
</protein>
<dbReference type="GO" id="GO:0006261">
    <property type="term" value="P:DNA-templated DNA replication"/>
    <property type="evidence" value="ECO:0007669"/>
    <property type="project" value="TreeGrafter"/>
</dbReference>
<dbReference type="PATRIC" id="fig|1619033.3.peg.355"/>
<evidence type="ECO:0000313" key="1">
    <source>
        <dbReference type="EMBL" id="KKR40804.1"/>
    </source>
</evidence>
<comment type="caution">
    <text evidence="1">The sequence shown here is derived from an EMBL/GenBank/DDBJ whole genome shotgun (WGS) entry which is preliminary data.</text>
</comment>
<dbReference type="PANTHER" id="PTHR11669">
    <property type="entry name" value="REPLICATION FACTOR C / DNA POLYMERASE III GAMMA-TAU SUBUNIT"/>
    <property type="match status" value="1"/>
</dbReference>
<evidence type="ECO:0008006" key="3">
    <source>
        <dbReference type="Google" id="ProtNLM"/>
    </source>
</evidence>
<organism evidence="1 2">
    <name type="scientific">Candidatus Yanofskybacteria bacterium GW2011_GWE2_40_11</name>
    <dbReference type="NCBI Taxonomy" id="1619033"/>
    <lineage>
        <taxon>Bacteria</taxon>
        <taxon>Candidatus Yanofskyibacteriota</taxon>
    </lineage>
</organism>
<dbReference type="InterPro" id="IPR027417">
    <property type="entry name" value="P-loop_NTPase"/>
</dbReference>
<dbReference type="AlphaFoldDB" id="A0A0G0QK70"/>